<dbReference type="Gene3D" id="3.40.190.290">
    <property type="match status" value="1"/>
</dbReference>
<dbReference type="EMBL" id="DVHK01000129">
    <property type="protein sequence ID" value="HIR67642.1"/>
    <property type="molecule type" value="Genomic_DNA"/>
</dbReference>
<dbReference type="Proteomes" id="UP000823913">
    <property type="component" value="Unassembled WGS sequence"/>
</dbReference>
<dbReference type="InterPro" id="IPR036390">
    <property type="entry name" value="WH_DNA-bd_sf"/>
</dbReference>
<comment type="caution">
    <text evidence="6">The sequence shown here is derived from an EMBL/GenBank/DDBJ whole genome shotgun (WGS) entry which is preliminary data.</text>
</comment>
<dbReference type="InterPro" id="IPR005119">
    <property type="entry name" value="LysR_subst-bd"/>
</dbReference>
<reference evidence="6" key="2">
    <citation type="journal article" date="2021" name="PeerJ">
        <title>Extensive microbial diversity within the chicken gut microbiome revealed by metagenomics and culture.</title>
        <authorList>
            <person name="Gilroy R."/>
            <person name="Ravi A."/>
            <person name="Getino M."/>
            <person name="Pursley I."/>
            <person name="Horton D.L."/>
            <person name="Alikhan N.F."/>
            <person name="Baker D."/>
            <person name="Gharbi K."/>
            <person name="Hall N."/>
            <person name="Watson M."/>
            <person name="Adriaenssens E.M."/>
            <person name="Foster-Nyarko E."/>
            <person name="Jarju S."/>
            <person name="Secka A."/>
            <person name="Antonio M."/>
            <person name="Oren A."/>
            <person name="Chaudhuri R.R."/>
            <person name="La Ragione R."/>
            <person name="Hildebrand F."/>
            <person name="Pallen M.J."/>
        </authorList>
    </citation>
    <scope>NUCLEOTIDE SEQUENCE</scope>
    <source>
        <strain evidence="6">ChiW16-3235</strain>
    </source>
</reference>
<reference evidence="6" key="1">
    <citation type="submission" date="2020-10" db="EMBL/GenBank/DDBJ databases">
        <authorList>
            <person name="Gilroy R."/>
        </authorList>
    </citation>
    <scope>NUCLEOTIDE SEQUENCE</scope>
    <source>
        <strain evidence="6">ChiW16-3235</strain>
    </source>
</reference>
<protein>
    <submittedName>
        <fullName evidence="6">LysR family transcriptional regulator</fullName>
    </submittedName>
</protein>
<dbReference type="PANTHER" id="PTHR30126">
    <property type="entry name" value="HTH-TYPE TRANSCRIPTIONAL REGULATOR"/>
    <property type="match status" value="1"/>
</dbReference>
<proteinExistence type="inferred from homology"/>
<sequence length="289" mass="31109">MTIRHIKTFYEVCRLGGVTKAAEEMHVAQPSVSQAIAELEDYYGVKLFERVGRKLILTPEGQGLMAKAAEAVACFDRFDAAASRARLTPSVRIGASMTAGKMLIPRVICAVQSGIEGVDCTALIDSTAAIEREILSGGLDFAIVEGRISGELCAEEYSRDRLVAVCAPSAPFPERADGAALCALPLLLRIKGSASRDLLDMRLSERALVAKPVVQSSSNSALVAAAEEGAGVAVLPEAIVERHISCGQLREIALEGLDLSRTWYVIRRRGKIFSSAQRRALDICMKSRF</sequence>
<accession>A0A9D1JA36</accession>
<comment type="similarity">
    <text evidence="1">Belongs to the LysR transcriptional regulatory family.</text>
</comment>
<gene>
    <name evidence="6" type="ORF">IAB94_06325</name>
</gene>
<name>A0A9D1JA36_9FIRM</name>
<dbReference type="PRINTS" id="PR00039">
    <property type="entry name" value="HTHLYSR"/>
</dbReference>
<evidence type="ECO:0000259" key="5">
    <source>
        <dbReference type="PROSITE" id="PS50931"/>
    </source>
</evidence>
<dbReference type="GO" id="GO:0003700">
    <property type="term" value="F:DNA-binding transcription factor activity"/>
    <property type="evidence" value="ECO:0007669"/>
    <property type="project" value="InterPro"/>
</dbReference>
<dbReference type="PROSITE" id="PS50931">
    <property type="entry name" value="HTH_LYSR"/>
    <property type="match status" value="1"/>
</dbReference>
<evidence type="ECO:0000313" key="6">
    <source>
        <dbReference type="EMBL" id="HIR67642.1"/>
    </source>
</evidence>
<dbReference type="Pfam" id="PF03466">
    <property type="entry name" value="LysR_substrate"/>
    <property type="match status" value="1"/>
</dbReference>
<evidence type="ECO:0000256" key="4">
    <source>
        <dbReference type="ARBA" id="ARBA00023163"/>
    </source>
</evidence>
<dbReference type="PANTHER" id="PTHR30126:SF94">
    <property type="entry name" value="LYSR FAMILY TRANSCRIPTIONAL REGULATOR"/>
    <property type="match status" value="1"/>
</dbReference>
<evidence type="ECO:0000313" key="7">
    <source>
        <dbReference type="Proteomes" id="UP000823913"/>
    </source>
</evidence>
<keyword evidence="2" id="KW-0805">Transcription regulation</keyword>
<dbReference type="AlphaFoldDB" id="A0A9D1JA36"/>
<keyword evidence="4" id="KW-0804">Transcription</keyword>
<dbReference type="InterPro" id="IPR036388">
    <property type="entry name" value="WH-like_DNA-bd_sf"/>
</dbReference>
<dbReference type="GO" id="GO:0000976">
    <property type="term" value="F:transcription cis-regulatory region binding"/>
    <property type="evidence" value="ECO:0007669"/>
    <property type="project" value="TreeGrafter"/>
</dbReference>
<evidence type="ECO:0000256" key="1">
    <source>
        <dbReference type="ARBA" id="ARBA00009437"/>
    </source>
</evidence>
<evidence type="ECO:0000256" key="3">
    <source>
        <dbReference type="ARBA" id="ARBA00023125"/>
    </source>
</evidence>
<feature type="domain" description="HTH lysR-type" evidence="5">
    <location>
        <begin position="1"/>
        <end position="58"/>
    </location>
</feature>
<dbReference type="Gene3D" id="1.10.10.10">
    <property type="entry name" value="Winged helix-like DNA-binding domain superfamily/Winged helix DNA-binding domain"/>
    <property type="match status" value="1"/>
</dbReference>
<evidence type="ECO:0000256" key="2">
    <source>
        <dbReference type="ARBA" id="ARBA00023015"/>
    </source>
</evidence>
<dbReference type="InterPro" id="IPR000847">
    <property type="entry name" value="LysR_HTH_N"/>
</dbReference>
<dbReference type="FunFam" id="1.10.10.10:FF:000001">
    <property type="entry name" value="LysR family transcriptional regulator"/>
    <property type="match status" value="1"/>
</dbReference>
<organism evidence="6 7">
    <name type="scientific">Candidatus Coproplasma avicola</name>
    <dbReference type="NCBI Taxonomy" id="2840744"/>
    <lineage>
        <taxon>Bacteria</taxon>
        <taxon>Bacillati</taxon>
        <taxon>Bacillota</taxon>
        <taxon>Clostridia</taxon>
        <taxon>Eubacteriales</taxon>
        <taxon>Candidatus Coproplasma</taxon>
    </lineage>
</organism>
<keyword evidence="3" id="KW-0238">DNA-binding</keyword>
<dbReference type="SUPFAM" id="SSF46785">
    <property type="entry name" value="Winged helix' DNA-binding domain"/>
    <property type="match status" value="1"/>
</dbReference>
<dbReference type="SUPFAM" id="SSF53850">
    <property type="entry name" value="Periplasmic binding protein-like II"/>
    <property type="match status" value="1"/>
</dbReference>
<dbReference type="Pfam" id="PF00126">
    <property type="entry name" value="HTH_1"/>
    <property type="match status" value="1"/>
</dbReference>